<evidence type="ECO:0000313" key="3">
    <source>
        <dbReference type="Proteomes" id="UP000663297"/>
    </source>
</evidence>
<sequence>MHHIYFRAQTVVVWLGRTYTKYETLLPHLRRLCHMNARIDETTPESTPEPTQTGSSVRDLAIELCNDAYWKRLWIIQEIGLAREIKVCFGNCAIEWRHFTQFLVTNGLGSEGPMKLERQRQDKYTGSNTLLHLLRTHREAECQDRKDKVYGLFGMAFDARSFVMVYNKSLFEIWTDVMEFMNLHGLFSNADIMSAGNLIKYLLMGAEWGPLQQILRSYKPRNENDTIITNKNHYKTFELPGVIVGCVRYVGPQPDEMIGKLNVVDNWIQQIQANYEDEVGNAQRESDELISTILDLDDNILSRKCFDCRSTILWEADRRSSVVNWSRSGQSFPEQESSCTAQVSTTIPRLFQMSVRKGVPWRLGLSSSSSSILSSASSSSSGLTTPMTRWFFLSLCTYSSVW</sequence>
<dbReference type="InterPro" id="IPR010730">
    <property type="entry name" value="HET"/>
</dbReference>
<dbReference type="PANTHER" id="PTHR24148:SF64">
    <property type="entry name" value="HETEROKARYON INCOMPATIBILITY DOMAIN-CONTAINING PROTEIN"/>
    <property type="match status" value="1"/>
</dbReference>
<dbReference type="EMBL" id="CP064749">
    <property type="protein sequence ID" value="QPC64281.1"/>
    <property type="molecule type" value="Genomic_DNA"/>
</dbReference>
<dbReference type="Proteomes" id="UP000663297">
    <property type="component" value="Chromosome 3"/>
</dbReference>
<evidence type="ECO:0000313" key="2">
    <source>
        <dbReference type="EMBL" id="QPC64281.1"/>
    </source>
</evidence>
<proteinExistence type="predicted"/>
<reference evidence="2" key="1">
    <citation type="submission" date="2020-11" db="EMBL/GenBank/DDBJ databases">
        <title>The chromosome-scale genome resource for two endophytic Fusarium species: F. culmorum and F. pseudograminearum.</title>
        <authorList>
            <person name="Yuan Z."/>
        </authorList>
    </citation>
    <scope>NUCLEOTIDE SEQUENCE</scope>
    <source>
        <strain evidence="2">Class2-1B</strain>
    </source>
</reference>
<protein>
    <recommendedName>
        <fullName evidence="1">Heterokaryon incompatibility domain-containing protein</fullName>
    </recommendedName>
</protein>
<name>A0A7S8D9B2_FUSCU</name>
<dbReference type="AlphaFoldDB" id="A0A7S8D9B2"/>
<dbReference type="Pfam" id="PF06985">
    <property type="entry name" value="HET"/>
    <property type="match status" value="1"/>
</dbReference>
<organism evidence="2 3">
    <name type="scientific">Fusarium culmorum</name>
    <dbReference type="NCBI Taxonomy" id="5516"/>
    <lineage>
        <taxon>Eukaryota</taxon>
        <taxon>Fungi</taxon>
        <taxon>Dikarya</taxon>
        <taxon>Ascomycota</taxon>
        <taxon>Pezizomycotina</taxon>
        <taxon>Sordariomycetes</taxon>
        <taxon>Hypocreomycetidae</taxon>
        <taxon>Hypocreales</taxon>
        <taxon>Nectriaceae</taxon>
        <taxon>Fusarium</taxon>
    </lineage>
</organism>
<feature type="domain" description="Heterokaryon incompatibility" evidence="1">
    <location>
        <begin position="1"/>
        <end position="78"/>
    </location>
</feature>
<evidence type="ECO:0000259" key="1">
    <source>
        <dbReference type="Pfam" id="PF06985"/>
    </source>
</evidence>
<dbReference type="PANTHER" id="PTHR24148">
    <property type="entry name" value="ANKYRIN REPEAT DOMAIN-CONTAINING PROTEIN 39 HOMOLOG-RELATED"/>
    <property type="match status" value="1"/>
</dbReference>
<gene>
    <name evidence="2" type="ORF">HYE67_006512</name>
</gene>
<accession>A0A7S8D9B2</accession>
<dbReference type="InterPro" id="IPR052895">
    <property type="entry name" value="HetReg/Transcr_Mod"/>
</dbReference>